<dbReference type="InterPro" id="IPR051931">
    <property type="entry name" value="PAK3-like"/>
</dbReference>
<dbReference type="CDD" id="cd06614">
    <property type="entry name" value="STKc_PAK"/>
    <property type="match status" value="1"/>
</dbReference>
<feature type="compositionally biased region" description="Low complexity" evidence="14">
    <location>
        <begin position="435"/>
        <end position="458"/>
    </location>
</feature>
<keyword evidence="4" id="KW-0963">Cytoplasm</keyword>
<evidence type="ECO:0000256" key="10">
    <source>
        <dbReference type="ARBA" id="ARBA00022840"/>
    </source>
</evidence>
<evidence type="ECO:0000259" key="16">
    <source>
        <dbReference type="PROSITE" id="PS50108"/>
    </source>
</evidence>
<evidence type="ECO:0000256" key="14">
    <source>
        <dbReference type="SAM" id="MobiDB-lite"/>
    </source>
</evidence>
<feature type="compositionally biased region" description="Polar residues" evidence="14">
    <location>
        <begin position="1"/>
        <end position="11"/>
    </location>
</feature>
<comment type="similarity">
    <text evidence="2">Belongs to the protein kinase superfamily. STE Ser/Thr protein kinase family. STE20 subfamily.</text>
</comment>
<evidence type="ECO:0000259" key="15">
    <source>
        <dbReference type="PROSITE" id="PS50011"/>
    </source>
</evidence>
<dbReference type="GeneID" id="19395263"/>
<dbReference type="Gene3D" id="3.30.200.20">
    <property type="entry name" value="Phosphorylase Kinase, domain 1"/>
    <property type="match status" value="1"/>
</dbReference>
<dbReference type="PANTHER" id="PTHR45832:SF22">
    <property type="entry name" value="SERINE_THREONINE-PROTEIN KINASE SAMKA-RELATED"/>
    <property type="match status" value="1"/>
</dbReference>
<comment type="catalytic activity">
    <reaction evidence="11">
        <text>L-threonyl-[protein] + ATP = O-phospho-L-threonyl-[protein] + ADP + H(+)</text>
        <dbReference type="Rhea" id="RHEA:46608"/>
        <dbReference type="Rhea" id="RHEA-COMP:11060"/>
        <dbReference type="Rhea" id="RHEA-COMP:11605"/>
        <dbReference type="ChEBI" id="CHEBI:15378"/>
        <dbReference type="ChEBI" id="CHEBI:30013"/>
        <dbReference type="ChEBI" id="CHEBI:30616"/>
        <dbReference type="ChEBI" id="CHEBI:61977"/>
        <dbReference type="ChEBI" id="CHEBI:456216"/>
        <dbReference type="EC" id="2.7.11.1"/>
    </reaction>
</comment>
<evidence type="ECO:0000256" key="13">
    <source>
        <dbReference type="PROSITE-ProRule" id="PRU10141"/>
    </source>
</evidence>
<evidence type="ECO:0000256" key="12">
    <source>
        <dbReference type="ARBA" id="ARBA00048679"/>
    </source>
</evidence>
<feature type="compositionally biased region" description="Polar residues" evidence="14">
    <location>
        <begin position="530"/>
        <end position="547"/>
    </location>
</feature>
<keyword evidence="9" id="KW-0418">Kinase</keyword>
<accession>R0KJL1</accession>
<name>R0KJL1_EXST2</name>
<evidence type="ECO:0000256" key="4">
    <source>
        <dbReference type="ARBA" id="ARBA00022490"/>
    </source>
</evidence>
<feature type="compositionally biased region" description="Polar residues" evidence="14">
    <location>
        <begin position="153"/>
        <end position="176"/>
    </location>
</feature>
<dbReference type="GO" id="GO:0106310">
    <property type="term" value="F:protein serine kinase activity"/>
    <property type="evidence" value="ECO:0007669"/>
    <property type="project" value="RHEA"/>
</dbReference>
<protein>
    <recommendedName>
        <fullName evidence="3">non-specific serine/threonine protein kinase</fullName>
        <ecNumber evidence="3">2.7.11.1</ecNumber>
    </recommendedName>
</protein>
<comment type="subcellular location">
    <subcellularLocation>
        <location evidence="1">Cytoplasm</location>
    </subcellularLocation>
</comment>
<dbReference type="OrthoDB" id="248923at2759"/>
<feature type="compositionally biased region" description="Polar residues" evidence="14">
    <location>
        <begin position="204"/>
        <end position="213"/>
    </location>
</feature>
<evidence type="ECO:0000256" key="1">
    <source>
        <dbReference type="ARBA" id="ARBA00004496"/>
    </source>
</evidence>
<dbReference type="CDD" id="cd01093">
    <property type="entry name" value="CRIB_PAK_like"/>
    <property type="match status" value="1"/>
</dbReference>
<dbReference type="GO" id="GO:0030447">
    <property type="term" value="P:filamentous growth"/>
    <property type="evidence" value="ECO:0007669"/>
    <property type="project" value="UniProtKB-ARBA"/>
</dbReference>
<dbReference type="GO" id="GO:0019236">
    <property type="term" value="P:response to pheromone"/>
    <property type="evidence" value="ECO:0007669"/>
    <property type="project" value="UniProtKB-KW"/>
</dbReference>
<feature type="compositionally biased region" description="Low complexity" evidence="14">
    <location>
        <begin position="518"/>
        <end position="529"/>
    </location>
</feature>
<gene>
    <name evidence="17" type="ORF">SETTUDRAFT_107882</name>
</gene>
<dbReference type="InterPro" id="IPR000095">
    <property type="entry name" value="CRIB_dom"/>
</dbReference>
<dbReference type="Gene3D" id="3.90.810.10">
    <property type="entry name" value="CRIB domain"/>
    <property type="match status" value="1"/>
</dbReference>
<feature type="compositionally biased region" description="Low complexity" evidence="14">
    <location>
        <begin position="413"/>
        <end position="422"/>
    </location>
</feature>
<dbReference type="InterPro" id="IPR033923">
    <property type="entry name" value="PAK_BD"/>
</dbReference>
<evidence type="ECO:0000256" key="8">
    <source>
        <dbReference type="ARBA" id="ARBA00022741"/>
    </source>
</evidence>
<keyword evidence="8 13" id="KW-0547">Nucleotide-binding</keyword>
<feature type="binding site" evidence="13">
    <location>
        <position position="613"/>
    </location>
    <ligand>
        <name>ATP</name>
        <dbReference type="ChEBI" id="CHEBI:30616"/>
    </ligand>
</feature>
<organism evidence="17 18">
    <name type="scientific">Exserohilum turcicum (strain 28A)</name>
    <name type="common">Northern leaf blight fungus</name>
    <name type="synonym">Setosphaeria turcica</name>
    <dbReference type="NCBI Taxonomy" id="671987"/>
    <lineage>
        <taxon>Eukaryota</taxon>
        <taxon>Fungi</taxon>
        <taxon>Dikarya</taxon>
        <taxon>Ascomycota</taxon>
        <taxon>Pezizomycotina</taxon>
        <taxon>Dothideomycetes</taxon>
        <taxon>Pleosporomycetidae</taxon>
        <taxon>Pleosporales</taxon>
        <taxon>Pleosporineae</taxon>
        <taxon>Pleosporaceae</taxon>
        <taxon>Exserohilum</taxon>
    </lineage>
</organism>
<keyword evidence="18" id="KW-1185">Reference proteome</keyword>
<dbReference type="GO" id="GO:0005737">
    <property type="term" value="C:cytoplasm"/>
    <property type="evidence" value="ECO:0007669"/>
    <property type="project" value="UniProtKB-SubCell"/>
</dbReference>
<dbReference type="HOGENOM" id="CLU_000288_26_1_1"/>
<evidence type="ECO:0000256" key="3">
    <source>
        <dbReference type="ARBA" id="ARBA00012513"/>
    </source>
</evidence>
<dbReference type="InterPro" id="IPR036936">
    <property type="entry name" value="CRIB_dom_sf"/>
</dbReference>
<dbReference type="Proteomes" id="UP000016935">
    <property type="component" value="Unassembled WGS sequence"/>
</dbReference>
<dbReference type="RefSeq" id="XP_008024228.1">
    <property type="nucleotide sequence ID" value="XM_008026037.1"/>
</dbReference>
<dbReference type="SMART" id="SM00220">
    <property type="entry name" value="S_TKc"/>
    <property type="match status" value="1"/>
</dbReference>
<evidence type="ECO:0000256" key="6">
    <source>
        <dbReference type="ARBA" id="ARBA00022527"/>
    </source>
</evidence>
<dbReference type="eggNOG" id="KOG0578">
    <property type="taxonomic scope" value="Eukaryota"/>
</dbReference>
<comment type="catalytic activity">
    <reaction evidence="12">
        <text>L-seryl-[protein] + ATP = O-phospho-L-seryl-[protein] + ADP + H(+)</text>
        <dbReference type="Rhea" id="RHEA:17989"/>
        <dbReference type="Rhea" id="RHEA-COMP:9863"/>
        <dbReference type="Rhea" id="RHEA-COMP:11604"/>
        <dbReference type="ChEBI" id="CHEBI:15378"/>
        <dbReference type="ChEBI" id="CHEBI:29999"/>
        <dbReference type="ChEBI" id="CHEBI:30616"/>
        <dbReference type="ChEBI" id="CHEBI:83421"/>
        <dbReference type="ChEBI" id="CHEBI:456216"/>
        <dbReference type="EC" id="2.7.11.1"/>
    </reaction>
</comment>
<feature type="compositionally biased region" description="Polar residues" evidence="14">
    <location>
        <begin position="371"/>
        <end position="383"/>
    </location>
</feature>
<dbReference type="FunFam" id="3.30.200.20:FF:000385">
    <property type="entry name" value="Non-specific serine/threonine protein kinase"/>
    <property type="match status" value="1"/>
</dbReference>
<feature type="domain" description="Protein kinase" evidence="15">
    <location>
        <begin position="584"/>
        <end position="835"/>
    </location>
</feature>
<feature type="domain" description="CRIB" evidence="16">
    <location>
        <begin position="221"/>
        <end position="234"/>
    </location>
</feature>
<dbReference type="FunFam" id="1.10.510.10:FF:000011">
    <property type="entry name" value="Non-specific serine/threonine protein kinase"/>
    <property type="match status" value="1"/>
</dbReference>
<dbReference type="AlphaFoldDB" id="R0KJL1"/>
<proteinExistence type="inferred from homology"/>
<feature type="region of interest" description="Disordered" evidence="14">
    <location>
        <begin position="1"/>
        <end position="31"/>
    </location>
</feature>
<feature type="compositionally biased region" description="Low complexity" evidence="14">
    <location>
        <begin position="471"/>
        <end position="494"/>
    </location>
</feature>
<dbReference type="PROSITE" id="PS50011">
    <property type="entry name" value="PROTEIN_KINASE_DOM"/>
    <property type="match status" value="1"/>
</dbReference>
<feature type="region of interest" description="Disordered" evidence="14">
    <location>
        <begin position="328"/>
        <end position="567"/>
    </location>
</feature>
<evidence type="ECO:0000256" key="5">
    <source>
        <dbReference type="ARBA" id="ARBA00022507"/>
    </source>
</evidence>
<dbReference type="FunFam" id="3.90.810.10:FF:000012">
    <property type="entry name" value="Non-specific serine/threonine protein kinase"/>
    <property type="match status" value="1"/>
</dbReference>
<evidence type="ECO:0000256" key="7">
    <source>
        <dbReference type="ARBA" id="ARBA00022679"/>
    </source>
</evidence>
<keyword evidence="7" id="KW-0808">Transferase</keyword>
<dbReference type="SUPFAM" id="SSF56112">
    <property type="entry name" value="Protein kinase-like (PK-like)"/>
    <property type="match status" value="1"/>
</dbReference>
<dbReference type="GO" id="GO:0004674">
    <property type="term" value="F:protein serine/threonine kinase activity"/>
    <property type="evidence" value="ECO:0007669"/>
    <property type="project" value="UniProtKB-KW"/>
</dbReference>
<dbReference type="PROSITE" id="PS00108">
    <property type="entry name" value="PROTEIN_KINASE_ST"/>
    <property type="match status" value="1"/>
</dbReference>
<dbReference type="EMBL" id="KB908548">
    <property type="protein sequence ID" value="EOA88162.1"/>
    <property type="molecule type" value="Genomic_DNA"/>
</dbReference>
<dbReference type="InterPro" id="IPR011009">
    <property type="entry name" value="Kinase-like_dom_sf"/>
</dbReference>
<dbReference type="InterPro" id="IPR000719">
    <property type="entry name" value="Prot_kinase_dom"/>
</dbReference>
<dbReference type="STRING" id="671987.R0KJL1"/>
<dbReference type="PROSITE" id="PS50108">
    <property type="entry name" value="CRIB"/>
    <property type="match status" value="1"/>
</dbReference>
<dbReference type="InterPro" id="IPR008271">
    <property type="entry name" value="Ser/Thr_kinase_AS"/>
</dbReference>
<dbReference type="Pfam" id="PF00069">
    <property type="entry name" value="Pkinase"/>
    <property type="match status" value="1"/>
</dbReference>
<reference evidence="17 18" key="1">
    <citation type="journal article" date="2012" name="PLoS Pathog.">
        <title>Diverse lifestyles and strategies of plant pathogenesis encoded in the genomes of eighteen Dothideomycetes fungi.</title>
        <authorList>
            <person name="Ohm R.A."/>
            <person name="Feau N."/>
            <person name="Henrissat B."/>
            <person name="Schoch C.L."/>
            <person name="Horwitz B.A."/>
            <person name="Barry K.W."/>
            <person name="Condon B.J."/>
            <person name="Copeland A.C."/>
            <person name="Dhillon B."/>
            <person name="Glaser F."/>
            <person name="Hesse C.N."/>
            <person name="Kosti I."/>
            <person name="LaButti K."/>
            <person name="Lindquist E.A."/>
            <person name="Lucas S."/>
            <person name="Salamov A.A."/>
            <person name="Bradshaw R.E."/>
            <person name="Ciuffetti L."/>
            <person name="Hamelin R.C."/>
            <person name="Kema G.H.J."/>
            <person name="Lawrence C."/>
            <person name="Scott J.A."/>
            <person name="Spatafora J.W."/>
            <person name="Turgeon B.G."/>
            <person name="de Wit P.J.G.M."/>
            <person name="Zhong S."/>
            <person name="Goodwin S.B."/>
            <person name="Grigoriev I.V."/>
        </authorList>
    </citation>
    <scope>NUCLEOTIDE SEQUENCE [LARGE SCALE GENOMIC DNA]</scope>
    <source>
        <strain evidence="18">28A</strain>
    </source>
</reference>
<feature type="region of interest" description="Disordered" evidence="14">
    <location>
        <begin position="126"/>
        <end position="227"/>
    </location>
</feature>
<dbReference type="InterPro" id="IPR017441">
    <property type="entry name" value="Protein_kinase_ATP_BS"/>
</dbReference>
<dbReference type="Gene3D" id="1.10.510.10">
    <property type="entry name" value="Transferase(Phosphotransferase) domain 1"/>
    <property type="match status" value="1"/>
</dbReference>
<sequence length="865" mass="94043">MEEKTPSSSSARRLIKKERHPPIAYLNNKSTTLKRAPSAASYFAANPGLGTGPAHSHSLSPATTPGASSLRRSPSLTPVHEYHHQHAHVDHLAQHSYQLPPSVAQLPPAAVGQPFNSIVEEALNASNGSAPRRPAGPQHSLSHTDQPARYLRQSRSFTSKMETTPPQSGNPKTNRYSDGGGAAQQAAVDTAKKRLSGGAKKKGTFSTFMSSMLGSPRRPTISTPTNPMHVTHVSIDNQTGEYTGLPKEWQRMLQQNGISQEEQKQHPQAVVDVVNFYKDNAEKTEDDAIWDKMGPAHTRAYAYQASLLQNSASNTANANTAAAAAANSNSNSSNANYGAAQPLSPPQSPRFPRNDLSSFENPRAPPPIPRSMTSPISATTQPNVAALVPNRPAPKPPGAATAPPSRPPPPTPGSTVPQQTSPRQEYDHPQAGYAAPAPSESPNGSSSSRSRANTTGGTPPRFDSPSAPTSISPAQQYQQQQQQAMAMASIQQQPKAPLSRSVSQRAPQPAHAPPPAPQMQMQMQPSPQQVFAQQSDPQNIPLPSQQTRVGPAPRPRQRPRQSQGPDIVAKLNAICTNADPRERYRSLTKIGQGASGGVFMAYEIHTNKCVAIKQMNLEQQPKKDLIINEILVMKDSKHKNIVNFMDSFLLKGDLWVVMEYMEGGSLTDVVTFNIMSEGQIAAVCRETLHGLQHLHSKGVIHRDIKSDNILLSQEGNIKLTDFGFCAQINESHNKRTTMVGTPYWMAPEVVTRKEYGRKVDIWSLGIMSIEMIEGEPPYLNESPLRALWLIATNGTPTIKEEHALSPVFRDFLAFSLKVDPDKRASAHDLLVHPFIQTAEPLSTLAPLVQSARKARAEERRKKGGM</sequence>
<evidence type="ECO:0000256" key="9">
    <source>
        <dbReference type="ARBA" id="ARBA00022777"/>
    </source>
</evidence>
<keyword evidence="10 13" id="KW-0067">ATP-binding</keyword>
<dbReference type="PANTHER" id="PTHR45832">
    <property type="entry name" value="SERINE/THREONINE-PROTEIN KINASE SAMKA-RELATED-RELATED"/>
    <property type="match status" value="1"/>
</dbReference>
<dbReference type="Pfam" id="PF00786">
    <property type="entry name" value="PBD"/>
    <property type="match status" value="1"/>
</dbReference>
<evidence type="ECO:0000256" key="2">
    <source>
        <dbReference type="ARBA" id="ARBA00008874"/>
    </source>
</evidence>
<evidence type="ECO:0000256" key="11">
    <source>
        <dbReference type="ARBA" id="ARBA00047899"/>
    </source>
</evidence>
<keyword evidence="5" id="KW-0589">Pheromone response</keyword>
<dbReference type="EC" id="2.7.11.1" evidence="3"/>
<evidence type="ECO:0000313" key="18">
    <source>
        <dbReference type="Proteomes" id="UP000016935"/>
    </source>
</evidence>
<dbReference type="PROSITE" id="PS00107">
    <property type="entry name" value="PROTEIN_KINASE_ATP"/>
    <property type="match status" value="1"/>
</dbReference>
<dbReference type="SMART" id="SM00285">
    <property type="entry name" value="PBD"/>
    <property type="match status" value="1"/>
</dbReference>
<dbReference type="GO" id="GO:0005524">
    <property type="term" value="F:ATP binding"/>
    <property type="evidence" value="ECO:0007669"/>
    <property type="project" value="UniProtKB-UniRule"/>
</dbReference>
<feature type="compositionally biased region" description="Basic residues" evidence="14">
    <location>
        <begin position="193"/>
        <end position="203"/>
    </location>
</feature>
<feature type="compositionally biased region" description="Polar residues" evidence="14">
    <location>
        <begin position="57"/>
        <end position="74"/>
    </location>
</feature>
<evidence type="ECO:0000313" key="17">
    <source>
        <dbReference type="EMBL" id="EOA88162.1"/>
    </source>
</evidence>
<feature type="region of interest" description="Disordered" evidence="14">
    <location>
        <begin position="43"/>
        <end position="74"/>
    </location>
</feature>
<reference evidence="17 18" key="2">
    <citation type="journal article" date="2013" name="PLoS Genet.">
        <title>Comparative genome structure, secondary metabolite, and effector coding capacity across Cochliobolus pathogens.</title>
        <authorList>
            <person name="Condon B.J."/>
            <person name="Leng Y."/>
            <person name="Wu D."/>
            <person name="Bushley K.E."/>
            <person name="Ohm R.A."/>
            <person name="Otillar R."/>
            <person name="Martin J."/>
            <person name="Schackwitz W."/>
            <person name="Grimwood J."/>
            <person name="MohdZainudin N."/>
            <person name="Xue C."/>
            <person name="Wang R."/>
            <person name="Manning V.A."/>
            <person name="Dhillon B."/>
            <person name="Tu Z.J."/>
            <person name="Steffenson B.J."/>
            <person name="Salamov A."/>
            <person name="Sun H."/>
            <person name="Lowry S."/>
            <person name="LaButti K."/>
            <person name="Han J."/>
            <person name="Copeland A."/>
            <person name="Lindquist E."/>
            <person name="Barry K."/>
            <person name="Schmutz J."/>
            <person name="Baker S.E."/>
            <person name="Ciuffetti L.M."/>
            <person name="Grigoriev I.V."/>
            <person name="Zhong S."/>
            <person name="Turgeon B.G."/>
        </authorList>
    </citation>
    <scope>NUCLEOTIDE SEQUENCE [LARGE SCALE GENOMIC DNA]</scope>
    <source>
        <strain evidence="18">28A</strain>
    </source>
</reference>
<keyword evidence="6" id="KW-0723">Serine/threonine-protein kinase</keyword>